<name>A0A356LBK6_9BURK</name>
<dbReference type="Proteomes" id="UP000264036">
    <property type="component" value="Unassembled WGS sequence"/>
</dbReference>
<evidence type="ECO:0000313" key="1">
    <source>
        <dbReference type="EMBL" id="HBP28199.1"/>
    </source>
</evidence>
<organism evidence="1 2">
    <name type="scientific">Advenella kashmirensis</name>
    <dbReference type="NCBI Taxonomy" id="310575"/>
    <lineage>
        <taxon>Bacteria</taxon>
        <taxon>Pseudomonadati</taxon>
        <taxon>Pseudomonadota</taxon>
        <taxon>Betaproteobacteria</taxon>
        <taxon>Burkholderiales</taxon>
        <taxon>Alcaligenaceae</taxon>
    </lineage>
</organism>
<dbReference type="AlphaFoldDB" id="A0A356LBK6"/>
<accession>A0A356LBK6</accession>
<reference evidence="1 2" key="1">
    <citation type="journal article" date="2018" name="Nat. Biotechnol.">
        <title>A standardized bacterial taxonomy based on genome phylogeny substantially revises the tree of life.</title>
        <authorList>
            <person name="Parks D.H."/>
            <person name="Chuvochina M."/>
            <person name="Waite D.W."/>
            <person name="Rinke C."/>
            <person name="Skarshewski A."/>
            <person name="Chaumeil P.A."/>
            <person name="Hugenholtz P."/>
        </authorList>
    </citation>
    <scope>NUCLEOTIDE SEQUENCE [LARGE SCALE GENOMIC DNA]</scope>
    <source>
        <strain evidence="1">UBA10707</strain>
    </source>
</reference>
<comment type="caution">
    <text evidence="1">The sequence shown here is derived from an EMBL/GenBank/DDBJ whole genome shotgun (WGS) entry which is preliminary data.</text>
</comment>
<dbReference type="EMBL" id="DOEK01000004">
    <property type="protein sequence ID" value="HBP28199.1"/>
    <property type="molecule type" value="Genomic_DNA"/>
</dbReference>
<protein>
    <submittedName>
        <fullName evidence="1">Uncharacterized protein</fullName>
    </submittedName>
</protein>
<evidence type="ECO:0000313" key="2">
    <source>
        <dbReference type="Proteomes" id="UP000264036"/>
    </source>
</evidence>
<proteinExistence type="predicted"/>
<sequence length="164" mass="18737">MALFIKDTTDVYVKDATFNYKNDLEKTVNSASTHTHHNTLSWLTDSQITCNAPEIFEKYTNIVKIVGLDIYLYFSKTAHSPFNFALYGYSMNVSAVYLNFSSSTYNRGRHFLLPSKTRLHLGVFQVQIGSVAKKTRKNGFHKGEGYKKLQALYVKCIKGQRTET</sequence>
<gene>
    <name evidence="1" type="ORF">DD666_02140</name>
</gene>